<feature type="domain" description="Tubulin/FtsZ 2-layer sandwich" evidence="3">
    <location>
        <begin position="169"/>
        <end position="280"/>
    </location>
</feature>
<dbReference type="InterPro" id="IPR018316">
    <property type="entry name" value="Tubulin/FtsZ_2-layer-sand-dom"/>
</dbReference>
<evidence type="ECO:0000256" key="1">
    <source>
        <dbReference type="ARBA" id="ARBA00022741"/>
    </source>
</evidence>
<dbReference type="SUPFAM" id="SSF55307">
    <property type="entry name" value="Tubulin C-terminal domain-like"/>
    <property type="match status" value="1"/>
</dbReference>
<dbReference type="EMBL" id="CADIKF010000058">
    <property type="protein sequence ID" value="CAB3768604.1"/>
    <property type="molecule type" value="Genomic_DNA"/>
</dbReference>
<dbReference type="Proteomes" id="UP000494329">
    <property type="component" value="Unassembled WGS sequence"/>
</dbReference>
<dbReference type="SMART" id="SM00865">
    <property type="entry name" value="Tubulin_C"/>
    <property type="match status" value="1"/>
</dbReference>
<proteinExistence type="predicted"/>
<protein>
    <submittedName>
        <fullName evidence="4">Cell division protein FtsZ</fullName>
    </submittedName>
</protein>
<reference evidence="4 5" key="1">
    <citation type="submission" date="2020-04" db="EMBL/GenBank/DDBJ databases">
        <authorList>
            <person name="De Canck E."/>
        </authorList>
    </citation>
    <scope>NUCLEOTIDE SEQUENCE [LARGE SCALE GENOMIC DNA]</scope>
    <source>
        <strain evidence="4 5">LMG 29739</strain>
    </source>
</reference>
<dbReference type="InterPro" id="IPR024757">
    <property type="entry name" value="FtsZ_C"/>
</dbReference>
<dbReference type="PANTHER" id="PTHR30314">
    <property type="entry name" value="CELL DIVISION PROTEIN FTSZ-RELATED"/>
    <property type="match status" value="1"/>
</dbReference>
<name>A0A6J5ERP0_9BURK</name>
<keyword evidence="4" id="KW-0131">Cell cycle</keyword>
<dbReference type="InterPro" id="IPR036525">
    <property type="entry name" value="Tubulin/FtsZ_GTPase_sf"/>
</dbReference>
<dbReference type="GO" id="GO:0003924">
    <property type="term" value="F:GTPase activity"/>
    <property type="evidence" value="ECO:0007669"/>
    <property type="project" value="InterPro"/>
</dbReference>
<sequence>MPDCIALTALFDPLLVMPTSDGVPAPVTRIVGVGDTGSRLLGLLRDAALPRDVEQIVVNTPQAPVINRIRDADLVLLLVSTIEQDAQRAVKVIATMARLSGALVIGMLTPDVRDHADAGPLLAAYRDSFDSLIVLPAAPHESMIAKLLGAYVIAATEGLACGFQITAPVGADYLDVRATFAGTEKAHIGIGTAQGVDRPRHAVTVAIEDLGSTCMQQADGVLVLVAGSRSLRLREIGAVADCIQASVAPKCRTCLAVHYDARLGDVLRVTLIAARAAAGDTGV</sequence>
<keyword evidence="5" id="KW-1185">Reference proteome</keyword>
<accession>A0A6J5ERP0</accession>
<evidence type="ECO:0000256" key="2">
    <source>
        <dbReference type="ARBA" id="ARBA00023134"/>
    </source>
</evidence>
<keyword evidence="1" id="KW-0547">Nucleotide-binding</keyword>
<dbReference type="GO" id="GO:0005525">
    <property type="term" value="F:GTP binding"/>
    <property type="evidence" value="ECO:0007669"/>
    <property type="project" value="UniProtKB-KW"/>
</dbReference>
<keyword evidence="2" id="KW-0342">GTP-binding</keyword>
<dbReference type="InterPro" id="IPR045061">
    <property type="entry name" value="FtsZ/CetZ"/>
</dbReference>
<keyword evidence="4" id="KW-0132">Cell division</keyword>
<evidence type="ECO:0000259" key="3">
    <source>
        <dbReference type="SMART" id="SM00865"/>
    </source>
</evidence>
<dbReference type="GO" id="GO:0005737">
    <property type="term" value="C:cytoplasm"/>
    <property type="evidence" value="ECO:0007669"/>
    <property type="project" value="TreeGrafter"/>
</dbReference>
<dbReference type="Gene3D" id="3.40.50.1440">
    <property type="entry name" value="Tubulin/FtsZ, GTPase domain"/>
    <property type="match status" value="1"/>
</dbReference>
<dbReference type="AlphaFoldDB" id="A0A6J5ERP0"/>
<organism evidence="4 5">
    <name type="scientific">Paraburkholderia solisilvae</name>
    <dbReference type="NCBI Taxonomy" id="624376"/>
    <lineage>
        <taxon>Bacteria</taxon>
        <taxon>Pseudomonadati</taxon>
        <taxon>Pseudomonadota</taxon>
        <taxon>Betaproteobacteria</taxon>
        <taxon>Burkholderiales</taxon>
        <taxon>Burkholderiaceae</taxon>
        <taxon>Paraburkholderia</taxon>
    </lineage>
</organism>
<dbReference type="InterPro" id="IPR008280">
    <property type="entry name" value="Tub_FtsZ_C"/>
</dbReference>
<evidence type="ECO:0000313" key="5">
    <source>
        <dbReference type="Proteomes" id="UP000494329"/>
    </source>
</evidence>
<evidence type="ECO:0000313" key="4">
    <source>
        <dbReference type="EMBL" id="CAB3768604.1"/>
    </source>
</evidence>
<dbReference type="GO" id="GO:0051301">
    <property type="term" value="P:cell division"/>
    <property type="evidence" value="ECO:0007669"/>
    <property type="project" value="UniProtKB-KW"/>
</dbReference>
<dbReference type="PANTHER" id="PTHR30314:SF3">
    <property type="entry name" value="MITOCHONDRIAL DIVISION PROTEIN FSZA"/>
    <property type="match status" value="1"/>
</dbReference>
<gene>
    <name evidence="4" type="primary">ftsZ_2</name>
    <name evidence="4" type="ORF">LMG29739_05343</name>
</gene>
<dbReference type="Pfam" id="PF12327">
    <property type="entry name" value="FtsZ_C"/>
    <property type="match status" value="1"/>
</dbReference>
<dbReference type="GO" id="GO:0032153">
    <property type="term" value="C:cell division site"/>
    <property type="evidence" value="ECO:0007669"/>
    <property type="project" value="TreeGrafter"/>
</dbReference>